<protein>
    <submittedName>
        <fullName evidence="1">SIMPL domain-containing protein</fullName>
    </submittedName>
</protein>
<dbReference type="GO" id="GO:0006974">
    <property type="term" value="P:DNA damage response"/>
    <property type="evidence" value="ECO:0007669"/>
    <property type="project" value="TreeGrafter"/>
</dbReference>
<gene>
    <name evidence="1" type="ORF">GCM10009332_20920</name>
</gene>
<dbReference type="EMBL" id="BMPZ01000005">
    <property type="protein sequence ID" value="GGI83441.1"/>
    <property type="molecule type" value="Genomic_DNA"/>
</dbReference>
<dbReference type="PANTHER" id="PTHR34387">
    <property type="entry name" value="SLR1258 PROTEIN"/>
    <property type="match status" value="1"/>
</dbReference>
<dbReference type="Pfam" id="PF04402">
    <property type="entry name" value="SIMPL"/>
    <property type="match status" value="1"/>
</dbReference>
<dbReference type="Proteomes" id="UP000613743">
    <property type="component" value="Unassembled WGS sequence"/>
</dbReference>
<proteinExistence type="predicted"/>
<dbReference type="PIRSF" id="PIRSF029033">
    <property type="entry name" value="UCP029033"/>
    <property type="match status" value="1"/>
</dbReference>
<dbReference type="InterPro" id="IPR007497">
    <property type="entry name" value="SIMPL/DUF541"/>
</dbReference>
<dbReference type="InterPro" id="IPR016907">
    <property type="entry name" value="UCP029033"/>
</dbReference>
<dbReference type="RefSeq" id="WP_188920632.1">
    <property type="nucleotide sequence ID" value="NZ_BMPZ01000005.1"/>
</dbReference>
<reference evidence="1" key="1">
    <citation type="journal article" date="2014" name="Int. J. Syst. Evol. Microbiol.">
        <title>Complete genome sequence of Corynebacterium casei LMG S-19264T (=DSM 44701T), isolated from a smear-ripened cheese.</title>
        <authorList>
            <consortium name="US DOE Joint Genome Institute (JGI-PGF)"/>
            <person name="Walter F."/>
            <person name="Albersmeier A."/>
            <person name="Kalinowski J."/>
            <person name="Ruckert C."/>
        </authorList>
    </citation>
    <scope>NUCLEOTIDE SEQUENCE</scope>
    <source>
        <strain evidence="1">JCM 30804</strain>
    </source>
</reference>
<accession>A0A917NAL3</accession>
<evidence type="ECO:0000313" key="2">
    <source>
        <dbReference type="Proteomes" id="UP000613743"/>
    </source>
</evidence>
<name>A0A917NAL3_9GAMM</name>
<dbReference type="PANTHER" id="PTHR34387:SF2">
    <property type="entry name" value="SLR1258 PROTEIN"/>
    <property type="match status" value="1"/>
</dbReference>
<dbReference type="AlphaFoldDB" id="A0A917NAL3"/>
<sequence length="238" mass="26802">MDKSKSIAALILGGLISFGIITFGVTTSNAVIDMKALERTVTVKGLAEREVKANIAIWPIQFIQVDNDLTALYQTAQEKTERVVEFLNHQGFHRSEITLSLPSIEDRQAQGYVNPNVRFRYAAKVTVSVYTEQVDLLLATRTRIIELAKDGIAITTQNYDGRTEFLFTKLNEIKPQMVQLATQNGRQVAEKFAKDSESKLGKIKRASQGQFSINDRDSNTPHMKRVRVVSTLTYYLKD</sequence>
<evidence type="ECO:0000313" key="1">
    <source>
        <dbReference type="EMBL" id="GGI83441.1"/>
    </source>
</evidence>
<reference evidence="1" key="2">
    <citation type="submission" date="2020-09" db="EMBL/GenBank/DDBJ databases">
        <authorList>
            <person name="Sun Q."/>
            <person name="Ohkuma M."/>
        </authorList>
    </citation>
    <scope>NUCLEOTIDE SEQUENCE</scope>
    <source>
        <strain evidence="1">JCM 30804</strain>
    </source>
</reference>
<keyword evidence="2" id="KW-1185">Reference proteome</keyword>
<organism evidence="1 2">
    <name type="scientific">Shewanella gelidii</name>
    <dbReference type="NCBI Taxonomy" id="1642821"/>
    <lineage>
        <taxon>Bacteria</taxon>
        <taxon>Pseudomonadati</taxon>
        <taxon>Pseudomonadota</taxon>
        <taxon>Gammaproteobacteria</taxon>
        <taxon>Alteromonadales</taxon>
        <taxon>Shewanellaceae</taxon>
        <taxon>Shewanella</taxon>
    </lineage>
</organism>
<comment type="caution">
    <text evidence="1">The sequence shown here is derived from an EMBL/GenBank/DDBJ whole genome shotgun (WGS) entry which is preliminary data.</text>
</comment>
<dbReference type="InterPro" id="IPR052022">
    <property type="entry name" value="26kDa_periplasmic_antigen"/>
</dbReference>